<dbReference type="Gene3D" id="3.30.1330.40">
    <property type="entry name" value="RutC-like"/>
    <property type="match status" value="2"/>
</dbReference>
<dbReference type="PANTHER" id="PTHR47328">
    <property type="match status" value="1"/>
</dbReference>
<proteinExistence type="inferred from homology"/>
<comment type="similarity">
    <text evidence="1">Belongs to the RutC family.</text>
</comment>
<dbReference type="CDD" id="cd06150">
    <property type="entry name" value="YjgF_YER057c_UK114_like_2"/>
    <property type="match status" value="1"/>
</dbReference>
<dbReference type="Pfam" id="PF01042">
    <property type="entry name" value="Ribonuc_L-PSP"/>
    <property type="match status" value="2"/>
</dbReference>
<sequence length="448" mass="48833">MFLLAVLNCEDTLVCICRSGSDLHHARIESEQSLVHARVPTSVCTWRNFAYLPNGRLDLKILATPCLHHSSICANVHEAASSRGIFRASTRVFPQHNQLCAPGDPNLLHRMHRAPVDILVGISCIISLTEARQKKAPRQPLVECCHKCEQDQNRNRVIYAASWLEKFLSLGDAVERSGGEFIAMETIVRYEPGTSFSQMVVHGGIIYLAGQVTDDEHQKTTVGEQTSSCLAKIDRLLEMGGGHKSSILSASVWLADIATVAEMNAVWNAWVDPECKPVRATVEAKLVRPTLLVEVQVVAAVGAADQSGALPKQPCLRSVQTELAGKAVGPYSQAVVVEDEYVFVSGCLGLDPKTDTLVDGGIETQAVRALANLEAVLKNSASGSVSPRIVRMTLMVKDMRDFGRINDLYGAFLNNYHEGQYPKPARTAFQVAALPKEALVMIDAIARL</sequence>
<accession>A0A5J4YVR4</accession>
<dbReference type="InterPro" id="IPR006175">
    <property type="entry name" value="YjgF/YER057c/UK114"/>
</dbReference>
<dbReference type="FunFam" id="3.30.1330.40:FF:000001">
    <property type="entry name" value="L-PSP family endoribonuclease"/>
    <property type="match status" value="1"/>
</dbReference>
<dbReference type="InterPro" id="IPR035959">
    <property type="entry name" value="RutC-like_sf"/>
</dbReference>
<dbReference type="OrthoDB" id="309640at2759"/>
<dbReference type="InterPro" id="IPR035709">
    <property type="entry name" value="YoaB-like"/>
</dbReference>
<dbReference type="InterPro" id="IPR006056">
    <property type="entry name" value="RidA"/>
</dbReference>
<dbReference type="SUPFAM" id="SSF55298">
    <property type="entry name" value="YjgF-like"/>
    <property type="match status" value="2"/>
</dbReference>
<dbReference type="PANTHER" id="PTHR47328:SF1">
    <property type="entry name" value="RUTC FAMILY PROTEIN YOAB"/>
    <property type="match status" value="1"/>
</dbReference>
<comment type="caution">
    <text evidence="2">The sequence shown here is derived from an EMBL/GenBank/DDBJ whole genome shotgun (WGS) entry which is preliminary data.</text>
</comment>
<dbReference type="EMBL" id="VRMN01000003">
    <property type="protein sequence ID" value="KAA8495278.1"/>
    <property type="molecule type" value="Genomic_DNA"/>
</dbReference>
<keyword evidence="3" id="KW-1185">Reference proteome</keyword>
<name>A0A5J4YVR4_PORPP</name>
<dbReference type="CDD" id="cd00448">
    <property type="entry name" value="YjgF_YER057c_UK114_family"/>
    <property type="match status" value="1"/>
</dbReference>
<dbReference type="AlphaFoldDB" id="A0A5J4YVR4"/>
<protein>
    <submittedName>
        <fullName evidence="2">RutC family protein</fullName>
    </submittedName>
</protein>
<evidence type="ECO:0000313" key="3">
    <source>
        <dbReference type="Proteomes" id="UP000324585"/>
    </source>
</evidence>
<gene>
    <name evidence="2" type="ORF">FVE85_1433</name>
</gene>
<dbReference type="Proteomes" id="UP000324585">
    <property type="component" value="Unassembled WGS sequence"/>
</dbReference>
<evidence type="ECO:0000313" key="2">
    <source>
        <dbReference type="EMBL" id="KAA8495278.1"/>
    </source>
</evidence>
<evidence type="ECO:0000256" key="1">
    <source>
        <dbReference type="ARBA" id="ARBA00010552"/>
    </source>
</evidence>
<dbReference type="NCBIfam" id="TIGR00004">
    <property type="entry name" value="Rid family detoxifying hydrolase"/>
    <property type="match status" value="1"/>
</dbReference>
<reference evidence="3" key="1">
    <citation type="journal article" date="2019" name="Nat. Commun.">
        <title>Expansion of phycobilisome linker gene families in mesophilic red algae.</title>
        <authorList>
            <person name="Lee J."/>
            <person name="Kim D."/>
            <person name="Bhattacharya D."/>
            <person name="Yoon H.S."/>
        </authorList>
    </citation>
    <scope>NUCLEOTIDE SEQUENCE [LARGE SCALE GENOMIC DNA]</scope>
    <source>
        <strain evidence="3">CCMP 1328</strain>
    </source>
</reference>
<organism evidence="2 3">
    <name type="scientific">Porphyridium purpureum</name>
    <name type="common">Red alga</name>
    <name type="synonym">Porphyridium cruentum</name>
    <dbReference type="NCBI Taxonomy" id="35688"/>
    <lineage>
        <taxon>Eukaryota</taxon>
        <taxon>Rhodophyta</taxon>
        <taxon>Bangiophyceae</taxon>
        <taxon>Porphyridiales</taxon>
        <taxon>Porphyridiaceae</taxon>
        <taxon>Porphyridium</taxon>
    </lineage>
</organism>